<accession>A0A4R1HUF3</accession>
<protein>
    <submittedName>
        <fullName evidence="5">Uncharacterized protein DUF781</fullName>
    </submittedName>
</protein>
<dbReference type="Proteomes" id="UP000295560">
    <property type="component" value="Unassembled WGS sequence"/>
</dbReference>
<reference evidence="5 6" key="1">
    <citation type="submission" date="2019-03" db="EMBL/GenBank/DDBJ databases">
        <title>Sequencing the genomes of 1000 actinobacteria strains.</title>
        <authorList>
            <person name="Klenk H.-P."/>
        </authorList>
    </citation>
    <scope>NUCLEOTIDE SEQUENCE [LARGE SCALE GENOMIC DNA]</scope>
    <source>
        <strain evidence="5 6">DSM 44969</strain>
    </source>
</reference>
<name>A0A4R1HUF3_PSEEN</name>
<keyword evidence="6" id="KW-1185">Reference proteome</keyword>
<evidence type="ECO:0000256" key="2">
    <source>
        <dbReference type="ARBA" id="ARBA00022525"/>
    </source>
</evidence>
<dbReference type="AlphaFoldDB" id="A0A4R1HUF3"/>
<dbReference type="EMBL" id="SMFZ01000001">
    <property type="protein sequence ID" value="TCK24993.1"/>
    <property type="molecule type" value="Genomic_DNA"/>
</dbReference>
<dbReference type="GO" id="GO:0005615">
    <property type="term" value="C:extracellular space"/>
    <property type="evidence" value="ECO:0007669"/>
    <property type="project" value="TreeGrafter"/>
</dbReference>
<proteinExistence type="predicted"/>
<keyword evidence="4" id="KW-0325">Glycoprotein</keyword>
<evidence type="ECO:0000256" key="3">
    <source>
        <dbReference type="ARBA" id="ARBA00022729"/>
    </source>
</evidence>
<evidence type="ECO:0000256" key="4">
    <source>
        <dbReference type="ARBA" id="ARBA00023180"/>
    </source>
</evidence>
<evidence type="ECO:0000313" key="5">
    <source>
        <dbReference type="EMBL" id="TCK24993.1"/>
    </source>
</evidence>
<dbReference type="PANTHER" id="PTHR18820">
    <property type="entry name" value="LEG1"/>
    <property type="match status" value="1"/>
</dbReference>
<dbReference type="Pfam" id="PF05612">
    <property type="entry name" value="Leg1"/>
    <property type="match status" value="1"/>
</dbReference>
<dbReference type="RefSeq" id="WP_165922130.1">
    <property type="nucleotide sequence ID" value="NZ_SMFZ01000001.1"/>
</dbReference>
<comment type="subcellular location">
    <subcellularLocation>
        <location evidence="1">Secreted</location>
    </subcellularLocation>
</comment>
<sequence length="315" mass="35563">MVEDLHTVWTGAPELDGLLDPFRFDHRMAAYRTMIDRTNRDGLFGADNRRNPLWGLMFQHQWQFRTGRLGATAQQDGRIDPDAPWGYGNYVLSVVPWLGAAEAGTVPELEPAGPPGPTRFRYAHSAREVPPELAAGVADWRTYFALVARTPPGGDDEPLRSALWKAHKTCLDVVARDVATLSGTAYPDHSDTEITFLRGWCRMVDFLWAAAWRTDFDSMTGDGLDVLPERLLGPGDDEPGGARDLPRSIRRNVRTVIGLARTPDRRYALDLWLWTRVMRTRAARDRVLPLLDGVFHPRPDNRSERLRALGYLLRP</sequence>
<comment type="caution">
    <text evidence="5">The sequence shown here is derived from an EMBL/GenBank/DDBJ whole genome shotgun (WGS) entry which is preliminary data.</text>
</comment>
<evidence type="ECO:0000313" key="6">
    <source>
        <dbReference type="Proteomes" id="UP000295560"/>
    </source>
</evidence>
<gene>
    <name evidence="5" type="ORF">EV378_0789</name>
</gene>
<dbReference type="PANTHER" id="PTHR18820:SF1">
    <property type="entry name" value="PROTEIN LEG1 HOMOLOG"/>
    <property type="match status" value="1"/>
</dbReference>
<evidence type="ECO:0000256" key="1">
    <source>
        <dbReference type="ARBA" id="ARBA00004613"/>
    </source>
</evidence>
<organism evidence="5 6">
    <name type="scientific">Pseudonocardia endophytica</name>
    <dbReference type="NCBI Taxonomy" id="401976"/>
    <lineage>
        <taxon>Bacteria</taxon>
        <taxon>Bacillati</taxon>
        <taxon>Actinomycetota</taxon>
        <taxon>Actinomycetes</taxon>
        <taxon>Pseudonocardiales</taxon>
        <taxon>Pseudonocardiaceae</taxon>
        <taxon>Pseudonocardia</taxon>
    </lineage>
</organism>
<dbReference type="InterPro" id="IPR008499">
    <property type="entry name" value="Leg1"/>
</dbReference>
<keyword evidence="2" id="KW-0964">Secreted</keyword>
<keyword evidence="3" id="KW-0732">Signal</keyword>